<comment type="caution">
    <text evidence="3">The sequence shown here is derived from an EMBL/GenBank/DDBJ whole genome shotgun (WGS) entry which is preliminary data.</text>
</comment>
<feature type="region of interest" description="Disordered" evidence="2">
    <location>
        <begin position="1"/>
        <end position="27"/>
    </location>
</feature>
<protein>
    <submittedName>
        <fullName evidence="3">Uncharacterized protein</fullName>
    </submittedName>
</protein>
<dbReference type="SUPFAM" id="SSF75704">
    <property type="entry name" value="Mitotic arrest deficient-like 1, Mad1"/>
    <property type="match status" value="1"/>
</dbReference>
<keyword evidence="4" id="KW-1185">Reference proteome</keyword>
<keyword evidence="1" id="KW-0175">Coiled coil</keyword>
<proteinExistence type="predicted"/>
<evidence type="ECO:0000313" key="4">
    <source>
        <dbReference type="Proteomes" id="UP001597540"/>
    </source>
</evidence>
<sequence>MKSKPVTTDQNKLLREKNLSSEDPKSEVLIGKAEKEIERLTIENDRLKKETEALKINERVLNVRVESMREELETSQHTADRLQAELNRMKTDIPLASAPETEASILDTAIHDLTRARWILERLHVVGD</sequence>
<evidence type="ECO:0000313" key="3">
    <source>
        <dbReference type="EMBL" id="MFD2703844.1"/>
    </source>
</evidence>
<gene>
    <name evidence="3" type="ORF">ACFSVM_25775</name>
</gene>
<name>A0ABW5SXE6_9BACL</name>
<reference evidence="4" key="1">
    <citation type="journal article" date="2019" name="Int. J. Syst. Evol. Microbiol.">
        <title>The Global Catalogue of Microorganisms (GCM) 10K type strain sequencing project: providing services to taxonomists for standard genome sequencing and annotation.</title>
        <authorList>
            <consortium name="The Broad Institute Genomics Platform"/>
            <consortium name="The Broad Institute Genome Sequencing Center for Infectious Disease"/>
            <person name="Wu L."/>
            <person name="Ma J."/>
        </authorList>
    </citation>
    <scope>NUCLEOTIDE SEQUENCE [LARGE SCALE GENOMIC DNA]</scope>
    <source>
        <strain evidence="4">KCTC 33849</strain>
    </source>
</reference>
<evidence type="ECO:0000256" key="1">
    <source>
        <dbReference type="SAM" id="Coils"/>
    </source>
</evidence>
<feature type="compositionally biased region" description="Basic and acidic residues" evidence="2">
    <location>
        <begin position="12"/>
        <end position="27"/>
    </location>
</feature>
<dbReference type="Gene3D" id="1.20.5.1000">
    <property type="entry name" value="arf6 gtpase in complex with a specific effector, jip4"/>
    <property type="match status" value="1"/>
</dbReference>
<dbReference type="EMBL" id="JBHUMJ010000025">
    <property type="protein sequence ID" value="MFD2703844.1"/>
    <property type="molecule type" value="Genomic_DNA"/>
</dbReference>
<feature type="compositionally biased region" description="Polar residues" evidence="2">
    <location>
        <begin position="1"/>
        <end position="11"/>
    </location>
</feature>
<organism evidence="3 4">
    <name type="scientific">Paenibacillus shunpengii</name>
    <dbReference type="NCBI Taxonomy" id="2054424"/>
    <lineage>
        <taxon>Bacteria</taxon>
        <taxon>Bacillati</taxon>
        <taxon>Bacillota</taxon>
        <taxon>Bacilli</taxon>
        <taxon>Bacillales</taxon>
        <taxon>Paenibacillaceae</taxon>
        <taxon>Paenibacillus</taxon>
    </lineage>
</organism>
<accession>A0ABW5SXE6</accession>
<evidence type="ECO:0000256" key="2">
    <source>
        <dbReference type="SAM" id="MobiDB-lite"/>
    </source>
</evidence>
<dbReference type="RefSeq" id="WP_379265430.1">
    <property type="nucleotide sequence ID" value="NZ_JBHUMJ010000025.1"/>
</dbReference>
<dbReference type="Proteomes" id="UP001597540">
    <property type="component" value="Unassembled WGS sequence"/>
</dbReference>
<feature type="coiled-coil region" evidence="1">
    <location>
        <begin position="30"/>
        <end position="92"/>
    </location>
</feature>